<name>A2DYN5_TRIV3</name>
<dbReference type="EMBL" id="DS113270">
    <property type="protein sequence ID" value="EAY14425.1"/>
    <property type="molecule type" value="Genomic_DNA"/>
</dbReference>
<dbReference type="InterPro" id="IPR036770">
    <property type="entry name" value="Ankyrin_rpt-contain_sf"/>
</dbReference>
<feature type="region of interest" description="Disordered" evidence="2">
    <location>
        <begin position="196"/>
        <end position="215"/>
    </location>
</feature>
<dbReference type="PROSITE" id="PS50088">
    <property type="entry name" value="ANK_REPEAT"/>
    <property type="match status" value="1"/>
</dbReference>
<dbReference type="InterPro" id="IPR002110">
    <property type="entry name" value="Ankyrin_rpt"/>
</dbReference>
<dbReference type="PANTHER" id="PTHR24159">
    <property type="match status" value="1"/>
</dbReference>
<evidence type="ECO:0000313" key="4">
    <source>
        <dbReference type="Proteomes" id="UP000001542"/>
    </source>
</evidence>
<keyword evidence="4" id="KW-1185">Reference proteome</keyword>
<dbReference type="PROSITE" id="PS50297">
    <property type="entry name" value="ANK_REP_REGION"/>
    <property type="match status" value="1"/>
</dbReference>
<reference evidence="3" key="1">
    <citation type="submission" date="2006-10" db="EMBL/GenBank/DDBJ databases">
        <authorList>
            <person name="Amadeo P."/>
            <person name="Zhao Q."/>
            <person name="Wortman J."/>
            <person name="Fraser-Liggett C."/>
            <person name="Carlton J."/>
        </authorList>
    </citation>
    <scope>NUCLEOTIDE SEQUENCE</scope>
    <source>
        <strain evidence="3">G3</strain>
    </source>
</reference>
<proteinExistence type="predicted"/>
<reference evidence="3" key="2">
    <citation type="journal article" date="2007" name="Science">
        <title>Draft genome sequence of the sexually transmitted pathogen Trichomonas vaginalis.</title>
        <authorList>
            <person name="Carlton J.M."/>
            <person name="Hirt R.P."/>
            <person name="Silva J.C."/>
            <person name="Delcher A.L."/>
            <person name="Schatz M."/>
            <person name="Zhao Q."/>
            <person name="Wortman J.R."/>
            <person name="Bidwell S.L."/>
            <person name="Alsmark U.C.M."/>
            <person name="Besteiro S."/>
            <person name="Sicheritz-Ponten T."/>
            <person name="Noel C.J."/>
            <person name="Dacks J.B."/>
            <person name="Foster P.G."/>
            <person name="Simillion C."/>
            <person name="Van de Peer Y."/>
            <person name="Miranda-Saavedra D."/>
            <person name="Barton G.J."/>
            <person name="Westrop G.D."/>
            <person name="Mueller S."/>
            <person name="Dessi D."/>
            <person name="Fiori P.L."/>
            <person name="Ren Q."/>
            <person name="Paulsen I."/>
            <person name="Zhang H."/>
            <person name="Bastida-Corcuera F.D."/>
            <person name="Simoes-Barbosa A."/>
            <person name="Brown M.T."/>
            <person name="Hayes R.D."/>
            <person name="Mukherjee M."/>
            <person name="Okumura C.Y."/>
            <person name="Schneider R."/>
            <person name="Smith A.J."/>
            <person name="Vanacova S."/>
            <person name="Villalvazo M."/>
            <person name="Haas B.J."/>
            <person name="Pertea M."/>
            <person name="Feldblyum T.V."/>
            <person name="Utterback T.R."/>
            <person name="Shu C.L."/>
            <person name="Osoegawa K."/>
            <person name="de Jong P.J."/>
            <person name="Hrdy I."/>
            <person name="Horvathova L."/>
            <person name="Zubacova Z."/>
            <person name="Dolezal P."/>
            <person name="Malik S.B."/>
            <person name="Logsdon J.M. Jr."/>
            <person name="Henze K."/>
            <person name="Gupta A."/>
            <person name="Wang C.C."/>
            <person name="Dunne R.L."/>
            <person name="Upcroft J.A."/>
            <person name="Upcroft P."/>
            <person name="White O."/>
            <person name="Salzberg S.L."/>
            <person name="Tang P."/>
            <person name="Chiu C.-H."/>
            <person name="Lee Y.-S."/>
            <person name="Embley T.M."/>
            <person name="Coombs G.H."/>
            <person name="Mottram J.C."/>
            <person name="Tachezy J."/>
            <person name="Fraser-Liggett C.M."/>
            <person name="Johnson P.J."/>
        </authorList>
    </citation>
    <scope>NUCLEOTIDE SEQUENCE [LARGE SCALE GENOMIC DNA]</scope>
    <source>
        <strain evidence="3">G3</strain>
    </source>
</reference>
<evidence type="ECO:0000256" key="2">
    <source>
        <dbReference type="SAM" id="MobiDB-lite"/>
    </source>
</evidence>
<protein>
    <submittedName>
        <fullName evidence="3">Ankyrin repeat protein, putative</fullName>
    </submittedName>
</protein>
<dbReference type="SUPFAM" id="SSF48403">
    <property type="entry name" value="Ankyrin repeat"/>
    <property type="match status" value="1"/>
</dbReference>
<dbReference type="AlphaFoldDB" id="A2DYN5"/>
<sequence>MNHTYLFPNGSILSNTVQRTLNRVFKNDDVDQLSEIIAEGIAPNSKFSNFNVKTCNIFSTNTPIISVAAYYSALQCITSLIQIGVRIDSKDFNGQTVAHFAVASGNLECTQLLSNFGVDFSDCLFIAADCGNFEMFMWLYSTQKTNLSSRKDDRTCLLHHAAKSKNMKLTNYLLKEMESCLTLSDIQEVSAMLSNSNSEYSSSPEDSDDSSDISF</sequence>
<dbReference type="PANTHER" id="PTHR24159:SF5">
    <property type="entry name" value="ANK_REP_REGION DOMAIN-CONTAINING PROTEIN"/>
    <property type="match status" value="1"/>
</dbReference>
<dbReference type="Proteomes" id="UP000001542">
    <property type="component" value="Unassembled WGS sequence"/>
</dbReference>
<evidence type="ECO:0000313" key="3">
    <source>
        <dbReference type="EMBL" id="EAY14425.1"/>
    </source>
</evidence>
<feature type="compositionally biased region" description="Acidic residues" evidence="2">
    <location>
        <begin position="205"/>
        <end position="215"/>
    </location>
</feature>
<dbReference type="STRING" id="5722.A2DYN5"/>
<organism evidence="3 4">
    <name type="scientific">Trichomonas vaginalis (strain ATCC PRA-98 / G3)</name>
    <dbReference type="NCBI Taxonomy" id="412133"/>
    <lineage>
        <taxon>Eukaryota</taxon>
        <taxon>Metamonada</taxon>
        <taxon>Parabasalia</taxon>
        <taxon>Trichomonadida</taxon>
        <taxon>Trichomonadidae</taxon>
        <taxon>Trichomonas</taxon>
    </lineage>
</organism>
<accession>A2DYN5</accession>
<dbReference type="Pfam" id="PF12796">
    <property type="entry name" value="Ank_2"/>
    <property type="match status" value="1"/>
</dbReference>
<dbReference type="SMART" id="SM00248">
    <property type="entry name" value="ANK"/>
    <property type="match status" value="2"/>
</dbReference>
<gene>
    <name evidence="3" type="ORF">TVAG_426180</name>
</gene>
<dbReference type="VEuPathDB" id="TrichDB:TVAG_426180"/>
<dbReference type="Gene3D" id="1.25.40.20">
    <property type="entry name" value="Ankyrin repeat-containing domain"/>
    <property type="match status" value="1"/>
</dbReference>
<evidence type="ECO:0000256" key="1">
    <source>
        <dbReference type="PROSITE-ProRule" id="PRU00023"/>
    </source>
</evidence>
<dbReference type="SMR" id="A2DYN5"/>
<feature type="repeat" description="ANK" evidence="1">
    <location>
        <begin position="93"/>
        <end position="121"/>
    </location>
</feature>
<dbReference type="KEGG" id="tva:4772412"/>
<dbReference type="OrthoDB" id="10588012at2759"/>
<dbReference type="RefSeq" id="XP_001326648.1">
    <property type="nucleotide sequence ID" value="XM_001326613.1"/>
</dbReference>
<dbReference type="InParanoid" id="A2DYN5"/>
<keyword evidence="1" id="KW-0040">ANK repeat</keyword>
<dbReference type="VEuPathDB" id="TrichDB:TVAGG3_0850780"/>